<dbReference type="InterPro" id="IPR040141">
    <property type="entry name" value="ZPR1"/>
</dbReference>
<dbReference type="GO" id="GO:0008270">
    <property type="term" value="F:zinc ion binding"/>
    <property type="evidence" value="ECO:0007669"/>
    <property type="project" value="UniProtKB-KW"/>
</dbReference>
<evidence type="ECO:0000256" key="4">
    <source>
        <dbReference type="ARBA" id="ARBA00022833"/>
    </source>
</evidence>
<dbReference type="InterPro" id="IPR042452">
    <property type="entry name" value="ZPR1_Znf1/2"/>
</dbReference>
<accession>A0A497EYI6</accession>
<gene>
    <name evidence="6" type="ORF">DRJ20_00780</name>
</gene>
<comment type="similarity">
    <text evidence="1">Belongs to the ZPR1 family.</text>
</comment>
<dbReference type="SMART" id="SM00709">
    <property type="entry name" value="Zpr1"/>
    <property type="match status" value="1"/>
</dbReference>
<evidence type="ECO:0000256" key="3">
    <source>
        <dbReference type="ARBA" id="ARBA00022771"/>
    </source>
</evidence>
<proteinExistence type="inferred from homology"/>
<evidence type="ECO:0000259" key="5">
    <source>
        <dbReference type="SMART" id="SM00709"/>
    </source>
</evidence>
<evidence type="ECO:0000256" key="2">
    <source>
        <dbReference type="ARBA" id="ARBA00022723"/>
    </source>
</evidence>
<name>A0A497EYI6_9CREN</name>
<evidence type="ECO:0000256" key="1">
    <source>
        <dbReference type="ARBA" id="ARBA00008354"/>
    </source>
</evidence>
<dbReference type="NCBIfam" id="TIGR00310">
    <property type="entry name" value="ZPR1_znf"/>
    <property type="match status" value="1"/>
</dbReference>
<dbReference type="Proteomes" id="UP000268446">
    <property type="component" value="Unassembled WGS sequence"/>
</dbReference>
<sequence length="194" mass="21838">MNCPVCGKRTLEFIEAHSEIPFFGKIIMASWKCSNCGYRHSDVFSLEFREPSRYVLKVRRQEDLYAKVVRSSSGTIRIPELGAIIEPGPVAQGFITNVEGVLERIKDAVKSLFILSDDENEKRRCGDVLNKLELASQGKLPFTLIIEDPLGVSMIIPSYDGQDISVEKLSEEDLKRLKFGSSIILQLSEKLQKT</sequence>
<dbReference type="Pfam" id="PF03367">
    <property type="entry name" value="Zn_ribbon_ZPR1"/>
    <property type="match status" value="1"/>
</dbReference>
<dbReference type="NCBIfam" id="TIGR00340">
    <property type="entry name" value="zpr1_rel"/>
    <property type="match status" value="1"/>
</dbReference>
<reference evidence="6 7" key="1">
    <citation type="submission" date="2018-06" db="EMBL/GenBank/DDBJ databases">
        <title>Extensive metabolic versatility and redundancy in microbially diverse, dynamic hydrothermal sediments.</title>
        <authorList>
            <person name="Dombrowski N."/>
            <person name="Teske A."/>
            <person name="Baker B.J."/>
        </authorList>
    </citation>
    <scope>NUCLEOTIDE SEQUENCE [LARGE SCALE GENOMIC DNA]</scope>
    <source>
        <strain evidence="6">B29_G17</strain>
    </source>
</reference>
<dbReference type="Gene3D" id="2.60.120.1040">
    <property type="entry name" value="ZPR1, A/B domain"/>
    <property type="match status" value="1"/>
</dbReference>
<comment type="caution">
    <text evidence="6">The sequence shown here is derived from an EMBL/GenBank/DDBJ whole genome shotgun (WGS) entry which is preliminary data.</text>
</comment>
<dbReference type="Pfam" id="PF22794">
    <property type="entry name" value="jr-ZPR1"/>
    <property type="match status" value="1"/>
</dbReference>
<dbReference type="AlphaFoldDB" id="A0A497EYI6"/>
<keyword evidence="4" id="KW-0862">Zinc</keyword>
<dbReference type="PANTHER" id="PTHR10876">
    <property type="entry name" value="ZINC FINGER PROTEIN ZPR1"/>
    <property type="match status" value="1"/>
</dbReference>
<feature type="domain" description="Zinc finger ZPR1-type" evidence="5">
    <location>
        <begin position="1"/>
        <end position="157"/>
    </location>
</feature>
<organism evidence="6 7">
    <name type="scientific">Thermoproteota archaeon</name>
    <dbReference type="NCBI Taxonomy" id="2056631"/>
    <lineage>
        <taxon>Archaea</taxon>
        <taxon>Thermoproteota</taxon>
    </lineage>
</organism>
<evidence type="ECO:0000313" key="7">
    <source>
        <dbReference type="Proteomes" id="UP000268446"/>
    </source>
</evidence>
<dbReference type="InterPro" id="IPR042451">
    <property type="entry name" value="ZPR1_A/B_dom"/>
</dbReference>
<evidence type="ECO:0000313" key="6">
    <source>
        <dbReference type="EMBL" id="RLE52129.1"/>
    </source>
</evidence>
<keyword evidence="2" id="KW-0479">Metal-binding</keyword>
<dbReference type="Gene3D" id="2.20.25.420">
    <property type="entry name" value="ZPR1, zinc finger domain"/>
    <property type="match status" value="1"/>
</dbReference>
<protein>
    <recommendedName>
        <fullName evidence="5">Zinc finger ZPR1-type domain-containing protein</fullName>
    </recommendedName>
</protein>
<keyword evidence="3" id="KW-0863">Zinc-finger</keyword>
<dbReference type="InterPro" id="IPR004470">
    <property type="entry name" value="ZPR1-like_arc"/>
</dbReference>
<dbReference type="PANTHER" id="PTHR10876:SF0">
    <property type="entry name" value="ZINC FINGER PROTEIN ZPR1"/>
    <property type="match status" value="1"/>
</dbReference>
<dbReference type="EMBL" id="QMQZ01000012">
    <property type="protein sequence ID" value="RLE52129.1"/>
    <property type="molecule type" value="Genomic_DNA"/>
</dbReference>
<dbReference type="InterPro" id="IPR004457">
    <property type="entry name" value="Znf_ZPR1"/>
</dbReference>
<dbReference type="InterPro" id="IPR056180">
    <property type="entry name" value="ZPR1_jr_dom"/>
</dbReference>